<evidence type="ECO:0000313" key="23">
    <source>
        <dbReference type="Proteomes" id="UP000199182"/>
    </source>
</evidence>
<comment type="subcellular location">
    <subcellularLocation>
        <location evidence="1 14 15">Cytoplasm</location>
    </subcellularLocation>
</comment>
<dbReference type="Pfam" id="PF02190">
    <property type="entry name" value="LON_substr_bdg"/>
    <property type="match status" value="1"/>
</dbReference>
<dbReference type="GO" id="GO:0043565">
    <property type="term" value="F:sequence-specific DNA binding"/>
    <property type="evidence" value="ECO:0007669"/>
    <property type="project" value="UniProtKB-UniRule"/>
</dbReference>
<comment type="function">
    <text evidence="10 14">ATP-dependent serine protease that mediates the selective degradation of mutant and abnormal proteins as well as certain short-lived regulatory proteins. Required for cellular homeostasis and for survival from DNA damage and developmental changes induced by stress. Degrades polypeptides processively to yield small peptide fragments that are 5 to 10 amino acids long. Binds to DNA in a double-stranded, site-specific manner.</text>
</comment>
<dbReference type="InterPro" id="IPR027065">
    <property type="entry name" value="Lon_Prtase"/>
</dbReference>
<keyword evidence="6 14" id="KW-0720">Serine protease</keyword>
<feature type="binding site" evidence="14 17">
    <location>
        <begin position="362"/>
        <end position="369"/>
    </location>
    <ligand>
        <name>ATP</name>
        <dbReference type="ChEBI" id="CHEBI:30616"/>
    </ligand>
</feature>
<dbReference type="STRING" id="258515.SAMN05192585_11914"/>
<dbReference type="SUPFAM" id="SSF52540">
    <property type="entry name" value="P-loop containing nucleoside triphosphate hydrolases"/>
    <property type="match status" value="1"/>
</dbReference>
<dbReference type="Gene3D" id="1.10.8.60">
    <property type="match status" value="1"/>
</dbReference>
<dbReference type="PRINTS" id="PR00830">
    <property type="entry name" value="ENDOLAPTASE"/>
</dbReference>
<evidence type="ECO:0000256" key="8">
    <source>
        <dbReference type="ARBA" id="ARBA00023016"/>
    </source>
</evidence>
<dbReference type="GO" id="GO:0004252">
    <property type="term" value="F:serine-type endopeptidase activity"/>
    <property type="evidence" value="ECO:0007669"/>
    <property type="project" value="UniProtKB-UniRule"/>
</dbReference>
<dbReference type="EC" id="3.4.21.53" evidence="11 14"/>
<organism evidence="22 23">
    <name type="scientific">Acetanaerobacterium elongatum</name>
    <dbReference type="NCBI Taxonomy" id="258515"/>
    <lineage>
        <taxon>Bacteria</taxon>
        <taxon>Bacillati</taxon>
        <taxon>Bacillota</taxon>
        <taxon>Clostridia</taxon>
        <taxon>Eubacteriales</taxon>
        <taxon>Oscillospiraceae</taxon>
        <taxon>Acetanaerobacterium</taxon>
    </lineage>
</organism>
<keyword evidence="3 14" id="KW-0645">Protease</keyword>
<keyword evidence="23" id="KW-1185">Reference proteome</keyword>
<dbReference type="PROSITE" id="PS01046">
    <property type="entry name" value="LON_SER"/>
    <property type="match status" value="1"/>
</dbReference>
<evidence type="ECO:0000256" key="12">
    <source>
        <dbReference type="ARBA" id="ARBA00071934"/>
    </source>
</evidence>
<feature type="domain" description="Lon N-terminal" evidence="21">
    <location>
        <begin position="13"/>
        <end position="210"/>
    </location>
</feature>
<dbReference type="Pfam" id="PF05362">
    <property type="entry name" value="Lon_C"/>
    <property type="match status" value="1"/>
</dbReference>
<feature type="active site" evidence="14 16">
    <location>
        <position position="728"/>
    </location>
</feature>
<evidence type="ECO:0000256" key="9">
    <source>
        <dbReference type="ARBA" id="ARBA00050665"/>
    </source>
</evidence>
<dbReference type="InterPro" id="IPR027543">
    <property type="entry name" value="Lon_bac"/>
</dbReference>
<dbReference type="Gene3D" id="3.30.230.10">
    <property type="match status" value="1"/>
</dbReference>
<dbReference type="Gene3D" id="1.20.5.5270">
    <property type="match status" value="1"/>
</dbReference>
<dbReference type="GO" id="GO:0005737">
    <property type="term" value="C:cytoplasm"/>
    <property type="evidence" value="ECO:0007669"/>
    <property type="project" value="UniProtKB-SubCell"/>
</dbReference>
<evidence type="ECO:0000256" key="17">
    <source>
        <dbReference type="PIRSR" id="PIRSR001174-2"/>
    </source>
</evidence>
<evidence type="ECO:0000259" key="21">
    <source>
        <dbReference type="PROSITE" id="PS51787"/>
    </source>
</evidence>
<dbReference type="InterPro" id="IPR027417">
    <property type="entry name" value="P-loop_NTPase"/>
</dbReference>
<dbReference type="SUPFAM" id="SSF54211">
    <property type="entry name" value="Ribosomal protein S5 domain 2-like"/>
    <property type="match status" value="1"/>
</dbReference>
<protein>
    <recommendedName>
        <fullName evidence="12 14">Lon protease</fullName>
        <ecNumber evidence="11 14">3.4.21.53</ecNumber>
    </recommendedName>
    <alternativeName>
        <fullName evidence="13 14">ATP-dependent protease La</fullName>
    </alternativeName>
</protein>
<feature type="active site" evidence="14 16">
    <location>
        <position position="685"/>
    </location>
</feature>
<dbReference type="PROSITE" id="PS51787">
    <property type="entry name" value="LON_N"/>
    <property type="match status" value="1"/>
</dbReference>
<comment type="subunit">
    <text evidence="14 15">Homohexamer. Organized in a ring with a central cavity.</text>
</comment>
<dbReference type="InterPro" id="IPR015947">
    <property type="entry name" value="PUA-like_sf"/>
</dbReference>
<evidence type="ECO:0000256" key="11">
    <source>
        <dbReference type="ARBA" id="ARBA00066743"/>
    </source>
</evidence>
<dbReference type="AlphaFoldDB" id="A0A1H0BAW0"/>
<comment type="induction">
    <text evidence="14">By heat shock.</text>
</comment>
<dbReference type="PROSITE" id="PS51786">
    <property type="entry name" value="LON_PROTEOLYTIC"/>
    <property type="match status" value="1"/>
</dbReference>
<evidence type="ECO:0000256" key="19">
    <source>
        <dbReference type="RuleBase" id="RU000591"/>
    </source>
</evidence>
<dbReference type="Pfam" id="PF22667">
    <property type="entry name" value="Lon_lid"/>
    <property type="match status" value="1"/>
</dbReference>
<dbReference type="OrthoDB" id="9803599at2"/>
<evidence type="ECO:0000256" key="18">
    <source>
        <dbReference type="PROSITE-ProRule" id="PRU01122"/>
    </source>
</evidence>
<dbReference type="GO" id="GO:0034605">
    <property type="term" value="P:cellular response to heat"/>
    <property type="evidence" value="ECO:0007669"/>
    <property type="project" value="UniProtKB-UniRule"/>
</dbReference>
<name>A0A1H0BAW0_9FIRM</name>
<dbReference type="Gene3D" id="3.40.50.300">
    <property type="entry name" value="P-loop containing nucleotide triphosphate hydrolases"/>
    <property type="match status" value="1"/>
</dbReference>
<evidence type="ECO:0000256" key="16">
    <source>
        <dbReference type="PIRSR" id="PIRSR001174-1"/>
    </source>
</evidence>
<dbReference type="FunFam" id="3.40.50.300:FF:000021">
    <property type="entry name" value="Lon protease homolog"/>
    <property type="match status" value="1"/>
</dbReference>
<evidence type="ECO:0000256" key="6">
    <source>
        <dbReference type="ARBA" id="ARBA00022825"/>
    </source>
</evidence>
<dbReference type="NCBIfam" id="TIGR00763">
    <property type="entry name" value="lon"/>
    <property type="match status" value="1"/>
</dbReference>
<dbReference type="RefSeq" id="WP_092640453.1">
    <property type="nucleotide sequence ID" value="NZ_FNID01000019.1"/>
</dbReference>
<dbReference type="InterPro" id="IPR046336">
    <property type="entry name" value="Lon_prtase_N_sf"/>
</dbReference>
<dbReference type="CDD" id="cd19500">
    <property type="entry name" value="RecA-like_Lon"/>
    <property type="match status" value="1"/>
</dbReference>
<evidence type="ECO:0000256" key="5">
    <source>
        <dbReference type="ARBA" id="ARBA00022801"/>
    </source>
</evidence>
<dbReference type="InterPro" id="IPR054594">
    <property type="entry name" value="Lon_lid"/>
</dbReference>
<keyword evidence="7 14" id="KW-0067">ATP-binding</keyword>
<dbReference type="GO" id="GO:0006515">
    <property type="term" value="P:protein quality control for misfolded or incompletely synthesized proteins"/>
    <property type="evidence" value="ECO:0007669"/>
    <property type="project" value="UniProtKB-UniRule"/>
</dbReference>
<dbReference type="SMART" id="SM00464">
    <property type="entry name" value="LON"/>
    <property type="match status" value="1"/>
</dbReference>
<dbReference type="InterPro" id="IPR004815">
    <property type="entry name" value="Lon_bac/euk-typ"/>
</dbReference>
<evidence type="ECO:0000256" key="2">
    <source>
        <dbReference type="ARBA" id="ARBA00022490"/>
    </source>
</evidence>
<dbReference type="InterPro" id="IPR003593">
    <property type="entry name" value="AAA+_ATPase"/>
</dbReference>
<accession>A0A1H0BAW0</accession>
<dbReference type="InterPro" id="IPR020568">
    <property type="entry name" value="Ribosomal_Su5_D2-typ_SF"/>
</dbReference>
<evidence type="ECO:0000259" key="20">
    <source>
        <dbReference type="PROSITE" id="PS51786"/>
    </source>
</evidence>
<evidence type="ECO:0000256" key="3">
    <source>
        <dbReference type="ARBA" id="ARBA00022670"/>
    </source>
</evidence>
<dbReference type="InterPro" id="IPR003959">
    <property type="entry name" value="ATPase_AAA_core"/>
</dbReference>
<evidence type="ECO:0000256" key="10">
    <source>
        <dbReference type="ARBA" id="ARBA00053875"/>
    </source>
</evidence>
<dbReference type="PIRSF" id="PIRSF001174">
    <property type="entry name" value="Lon_proteas"/>
    <property type="match status" value="1"/>
</dbReference>
<sequence>MEEQTVQNRAAKLPMLALRGLVVYPNMVLHFDVGRKKSVLALNEAMGSNQLIFLVAQKDIREDEPKDYDLYTVGVVAEVRQILKMPGDSLRVLVEGLYRARLLDILQENPFMTASVEEMPLKAIHTKAQRDTAEALVRTIKDLFEEYAYLTPQMPKDYMLNVMASDDPGYLCEYIAGNLMLKTQDKQSILEESSPIKRLELLVKILENENSVLSIEKDLYDKVKQQVDKNQREYFLREQMKVISSELGEGENLQDEAMEYFSRIEKLHLSKGTEEKLMKEAERLFKMPFNSQEATVIRTYLDTCLDLPWNKVTKDKIDIEKAKKLLDKDHYGLTRVKERILEILAVRKLAPEIKGQIICLVGPPGVGKTSIARSVAAALGRKYARISLGGVRDESDIRGHRKTYIGAMPGRIIDAVIKAGSKNAMILLDEVDKLGHDFRGDPASALLEVLDAEQNKTFRDHYIELEFDISDILFITTANNLGDIPEPLLDRMEIIDLSSYTREEKFHIAKNHLVVKQVKRNGLTAKQVKISDSAIYALIDYYTREAGVRKLERAIAALCRKAAKKIVENNESKIVFTDANITEYLGVHKYRPDSMLKKNEVGVVTGLAWTSVGGEIMMIEVNVVKGNGKIQLTGSLGDVMKESANIAISYIRSKAEKLKIDPDFYKDCDIHIHAPEGAVPKDGPSAGVTMTTALVSALTGVPVRREVAMTGEITLRGRVLPIGGLKEKTMAAYRAGVKTVIVPEENKPDIEEIDETVKKNLNFVFADDADTVLKTALLFATEPDQLLKEPLIHSGVDRNIKPALDTAVITQ</sequence>
<evidence type="ECO:0000256" key="4">
    <source>
        <dbReference type="ARBA" id="ARBA00022741"/>
    </source>
</evidence>
<dbReference type="Gene3D" id="1.20.58.1480">
    <property type="match status" value="1"/>
</dbReference>
<dbReference type="GO" id="GO:0016887">
    <property type="term" value="F:ATP hydrolysis activity"/>
    <property type="evidence" value="ECO:0007669"/>
    <property type="project" value="UniProtKB-UniRule"/>
</dbReference>
<dbReference type="EMBL" id="FNID01000019">
    <property type="protein sequence ID" value="SDN42772.1"/>
    <property type="molecule type" value="Genomic_DNA"/>
</dbReference>
<proteinExistence type="evidence at transcript level"/>
<evidence type="ECO:0000256" key="15">
    <source>
        <dbReference type="PIRNR" id="PIRNR001174"/>
    </source>
</evidence>
<dbReference type="SMART" id="SM00382">
    <property type="entry name" value="AAA"/>
    <property type="match status" value="1"/>
</dbReference>
<comment type="similarity">
    <text evidence="14 15 18 19">Belongs to the peptidase S16 family.</text>
</comment>
<keyword evidence="8 14" id="KW-0346">Stress response</keyword>
<evidence type="ECO:0000256" key="14">
    <source>
        <dbReference type="HAMAP-Rule" id="MF_01973"/>
    </source>
</evidence>
<keyword evidence="4 14" id="KW-0547">Nucleotide-binding</keyword>
<comment type="catalytic activity">
    <reaction evidence="9 14 15 18">
        <text>Hydrolysis of proteins in presence of ATP.</text>
        <dbReference type="EC" id="3.4.21.53"/>
    </reaction>
</comment>
<dbReference type="Proteomes" id="UP000199182">
    <property type="component" value="Unassembled WGS sequence"/>
</dbReference>
<gene>
    <name evidence="14" type="primary">lon</name>
    <name evidence="22" type="ORF">SAMN05192585_11914</name>
</gene>
<keyword evidence="2 14" id="KW-0963">Cytoplasm</keyword>
<reference evidence="22 23" key="1">
    <citation type="submission" date="2016-10" db="EMBL/GenBank/DDBJ databases">
        <authorList>
            <person name="de Groot N.N."/>
        </authorList>
    </citation>
    <scope>NUCLEOTIDE SEQUENCE [LARGE SCALE GENOMIC DNA]</scope>
    <source>
        <strain evidence="22 23">CGMCC 1.5012</strain>
    </source>
</reference>
<keyword evidence="5 14" id="KW-0378">Hydrolase</keyword>
<evidence type="ECO:0000256" key="13">
    <source>
        <dbReference type="ARBA" id="ARBA00082722"/>
    </source>
</evidence>
<evidence type="ECO:0000313" key="22">
    <source>
        <dbReference type="EMBL" id="SDN42772.1"/>
    </source>
</evidence>
<dbReference type="InterPro" id="IPR014721">
    <property type="entry name" value="Ribsml_uS5_D2-typ_fold_subgr"/>
</dbReference>
<evidence type="ECO:0000256" key="7">
    <source>
        <dbReference type="ARBA" id="ARBA00022840"/>
    </source>
</evidence>
<dbReference type="InterPro" id="IPR008268">
    <property type="entry name" value="Peptidase_S16_AS"/>
</dbReference>
<dbReference type="InterPro" id="IPR008269">
    <property type="entry name" value="Lon_proteolytic"/>
</dbReference>
<dbReference type="HAMAP" id="MF_01973">
    <property type="entry name" value="lon_bact"/>
    <property type="match status" value="1"/>
</dbReference>
<dbReference type="GO" id="GO:0004176">
    <property type="term" value="F:ATP-dependent peptidase activity"/>
    <property type="evidence" value="ECO:0007669"/>
    <property type="project" value="UniProtKB-UniRule"/>
</dbReference>
<dbReference type="Pfam" id="PF00004">
    <property type="entry name" value="AAA"/>
    <property type="match status" value="1"/>
</dbReference>
<dbReference type="InterPro" id="IPR003111">
    <property type="entry name" value="Lon_prtase_N"/>
</dbReference>
<dbReference type="SUPFAM" id="SSF88697">
    <property type="entry name" value="PUA domain-like"/>
    <property type="match status" value="1"/>
</dbReference>
<dbReference type="PANTHER" id="PTHR10046">
    <property type="entry name" value="ATP DEPENDENT LON PROTEASE FAMILY MEMBER"/>
    <property type="match status" value="1"/>
</dbReference>
<evidence type="ECO:0000256" key="1">
    <source>
        <dbReference type="ARBA" id="ARBA00004496"/>
    </source>
</evidence>
<dbReference type="Gene3D" id="2.30.130.40">
    <property type="entry name" value="LON domain-like"/>
    <property type="match status" value="1"/>
</dbReference>
<feature type="domain" description="Lon proteolytic" evidence="20">
    <location>
        <begin position="598"/>
        <end position="779"/>
    </location>
</feature>
<dbReference type="GO" id="GO:0005524">
    <property type="term" value="F:ATP binding"/>
    <property type="evidence" value="ECO:0007669"/>
    <property type="project" value="UniProtKB-UniRule"/>
</dbReference>